<comment type="caution">
    <text evidence="1">The sequence shown here is derived from an EMBL/GenBank/DDBJ whole genome shotgun (WGS) entry which is preliminary data.</text>
</comment>
<proteinExistence type="predicted"/>
<reference evidence="1" key="1">
    <citation type="submission" date="2021-07" db="EMBL/GenBank/DDBJ databases">
        <authorList>
            <person name="Catto M.A."/>
            <person name="Jacobson A."/>
            <person name="Kennedy G."/>
            <person name="Labadie P."/>
            <person name="Hunt B.G."/>
            <person name="Srinivasan R."/>
        </authorList>
    </citation>
    <scope>NUCLEOTIDE SEQUENCE</scope>
    <source>
        <strain evidence="1">PL_HMW_Pooled</strain>
        <tissue evidence="1">Head</tissue>
    </source>
</reference>
<accession>A0AAE1LDC9</accession>
<dbReference type="AlphaFoldDB" id="A0AAE1LDC9"/>
<protein>
    <submittedName>
        <fullName evidence="1">Rho GTPase-activating protein 22</fullName>
    </submittedName>
</protein>
<reference evidence="1" key="2">
    <citation type="journal article" date="2023" name="BMC Genomics">
        <title>Pest status, molecular evolution, and epigenetic factors derived from the genome assembly of Frankliniella fusca, a thysanopteran phytovirus vector.</title>
        <authorList>
            <person name="Catto M.A."/>
            <person name="Labadie P.E."/>
            <person name="Jacobson A.L."/>
            <person name="Kennedy G.G."/>
            <person name="Srinivasan R."/>
            <person name="Hunt B.G."/>
        </authorList>
    </citation>
    <scope>NUCLEOTIDE SEQUENCE</scope>
    <source>
        <strain evidence="1">PL_HMW_Pooled</strain>
    </source>
</reference>
<keyword evidence="2" id="KW-1185">Reference proteome</keyword>
<name>A0AAE1LDC9_9NEOP</name>
<evidence type="ECO:0000313" key="1">
    <source>
        <dbReference type="EMBL" id="KAK3914584.1"/>
    </source>
</evidence>
<dbReference type="Proteomes" id="UP001219518">
    <property type="component" value="Unassembled WGS sequence"/>
</dbReference>
<gene>
    <name evidence="1" type="ORF">KUF71_005380</name>
</gene>
<organism evidence="1 2">
    <name type="scientific">Frankliniella fusca</name>
    <dbReference type="NCBI Taxonomy" id="407009"/>
    <lineage>
        <taxon>Eukaryota</taxon>
        <taxon>Metazoa</taxon>
        <taxon>Ecdysozoa</taxon>
        <taxon>Arthropoda</taxon>
        <taxon>Hexapoda</taxon>
        <taxon>Insecta</taxon>
        <taxon>Pterygota</taxon>
        <taxon>Neoptera</taxon>
        <taxon>Paraneoptera</taxon>
        <taxon>Thysanoptera</taxon>
        <taxon>Terebrantia</taxon>
        <taxon>Thripoidea</taxon>
        <taxon>Thripidae</taxon>
        <taxon>Frankliniella</taxon>
    </lineage>
</organism>
<sequence length="131" mass="14546">MHSKVKVYRTSLEHFAVVYPQKKVCRPLGFVNLRHTVVARLPSAGEKVPVKGLRAQAHASGAGQGLPRQLQHLHGLVVRSRQCDSPHTLTFLCESPKELESWLSAFDPAGTTTLRDTLRAQPILEESDEMP</sequence>
<dbReference type="EMBL" id="JAHWGI010000383">
    <property type="protein sequence ID" value="KAK3914584.1"/>
    <property type="molecule type" value="Genomic_DNA"/>
</dbReference>
<dbReference type="SUPFAM" id="SSF50729">
    <property type="entry name" value="PH domain-like"/>
    <property type="match status" value="1"/>
</dbReference>
<evidence type="ECO:0000313" key="2">
    <source>
        <dbReference type="Proteomes" id="UP001219518"/>
    </source>
</evidence>